<accession>A0A6H5HFZ0</accession>
<dbReference type="Proteomes" id="UP000479000">
    <property type="component" value="Unassembled WGS sequence"/>
</dbReference>
<gene>
    <name evidence="1" type="ORF">NTEN_LOCUS21044</name>
</gene>
<proteinExistence type="predicted"/>
<sequence>FYFDPRWFFGKKKFEIYLALSTPGQALGASGSSLSPDTGPLGWWCNVSCKNIRPLGYNFLPHASKSAAPQSPAAHGEAEPYPPHSTAVIAIWSRYGHGTRSTDGHRAIRNWAADVKK</sequence>
<keyword evidence="2" id="KW-1185">Reference proteome</keyword>
<evidence type="ECO:0000313" key="1">
    <source>
        <dbReference type="EMBL" id="CAB0016923.1"/>
    </source>
</evidence>
<evidence type="ECO:0000313" key="2">
    <source>
        <dbReference type="Proteomes" id="UP000479000"/>
    </source>
</evidence>
<dbReference type="AlphaFoldDB" id="A0A6H5HFZ0"/>
<organism evidence="1 2">
    <name type="scientific">Nesidiocoris tenuis</name>
    <dbReference type="NCBI Taxonomy" id="355587"/>
    <lineage>
        <taxon>Eukaryota</taxon>
        <taxon>Metazoa</taxon>
        <taxon>Ecdysozoa</taxon>
        <taxon>Arthropoda</taxon>
        <taxon>Hexapoda</taxon>
        <taxon>Insecta</taxon>
        <taxon>Pterygota</taxon>
        <taxon>Neoptera</taxon>
        <taxon>Paraneoptera</taxon>
        <taxon>Hemiptera</taxon>
        <taxon>Heteroptera</taxon>
        <taxon>Panheteroptera</taxon>
        <taxon>Cimicomorpha</taxon>
        <taxon>Miridae</taxon>
        <taxon>Dicyphina</taxon>
        <taxon>Nesidiocoris</taxon>
    </lineage>
</organism>
<dbReference type="EMBL" id="CADCXU010030626">
    <property type="protein sequence ID" value="CAB0016923.1"/>
    <property type="molecule type" value="Genomic_DNA"/>
</dbReference>
<name>A0A6H5HFZ0_9HEMI</name>
<reference evidence="1 2" key="1">
    <citation type="submission" date="2020-02" db="EMBL/GenBank/DDBJ databases">
        <authorList>
            <person name="Ferguson B K."/>
        </authorList>
    </citation>
    <scope>NUCLEOTIDE SEQUENCE [LARGE SCALE GENOMIC DNA]</scope>
</reference>
<feature type="non-terminal residue" evidence="1">
    <location>
        <position position="1"/>
    </location>
</feature>
<protein>
    <submittedName>
        <fullName evidence="1">Uncharacterized protein</fullName>
    </submittedName>
</protein>